<comment type="subcellular location">
    <subcellularLocation>
        <location evidence="3">Cytoplasm</location>
    </subcellularLocation>
</comment>
<name>A0A0A1ZAM0_PROMR</name>
<dbReference type="PANTHER" id="PTHR33867:SF1">
    <property type="entry name" value="RIBOSOME MATURATION FACTOR RIMP"/>
    <property type="match status" value="1"/>
</dbReference>
<dbReference type="GO" id="GO:0005829">
    <property type="term" value="C:cytosol"/>
    <property type="evidence" value="ECO:0007669"/>
    <property type="project" value="TreeGrafter"/>
</dbReference>
<keyword evidence="2 3" id="KW-0690">Ribosome biogenesis</keyword>
<dbReference type="NCBIfam" id="NF011240">
    <property type="entry name" value="PRK14646.1"/>
    <property type="match status" value="1"/>
</dbReference>
<dbReference type="HAMAP" id="MF_01077">
    <property type="entry name" value="RimP"/>
    <property type="match status" value="1"/>
</dbReference>
<dbReference type="InterPro" id="IPR035956">
    <property type="entry name" value="RimP_N_sf"/>
</dbReference>
<comment type="function">
    <text evidence="3">Required for maturation of 30S ribosomal subunits.</text>
</comment>
<sequence>MNLNKEKIRQLENLLKKVAKEWGLQLISLNLKTNLNPIVIEIIIKKTNGDEISLDDCVVFNSPVSKEIENSNLLNCSYVLEISSQGVSDELTSERDFKTFKGFPVNVELNQKNSKIKFLNGLLYEKSKDFLAINIKGKIKRIPFTEVLRISLCTLKD</sequence>
<evidence type="ECO:0000256" key="1">
    <source>
        <dbReference type="ARBA" id="ARBA00022490"/>
    </source>
</evidence>
<dbReference type="InterPro" id="IPR028989">
    <property type="entry name" value="RimP_N"/>
</dbReference>
<evidence type="ECO:0000256" key="3">
    <source>
        <dbReference type="HAMAP-Rule" id="MF_01077"/>
    </source>
</evidence>
<dbReference type="InterPro" id="IPR036847">
    <property type="entry name" value="RimP_C_sf"/>
</dbReference>
<proteinExistence type="inferred from homology"/>
<dbReference type="PANTHER" id="PTHR33867">
    <property type="entry name" value="RIBOSOME MATURATION FACTOR RIMP"/>
    <property type="match status" value="1"/>
</dbReference>
<protein>
    <recommendedName>
        <fullName evidence="3">Ribosome maturation factor RimP</fullName>
    </recommendedName>
</protein>
<organism evidence="5 6">
    <name type="scientific">Prochlorococcus marinus str. GP2</name>
    <dbReference type="NCBI Taxonomy" id="59925"/>
    <lineage>
        <taxon>Bacteria</taxon>
        <taxon>Bacillati</taxon>
        <taxon>Cyanobacteriota</taxon>
        <taxon>Cyanophyceae</taxon>
        <taxon>Synechococcales</taxon>
        <taxon>Prochlorococcaceae</taxon>
        <taxon>Prochlorococcus</taxon>
    </lineage>
</organism>
<dbReference type="GO" id="GO:0000028">
    <property type="term" value="P:ribosomal small subunit assembly"/>
    <property type="evidence" value="ECO:0007669"/>
    <property type="project" value="TreeGrafter"/>
</dbReference>
<comment type="similarity">
    <text evidence="3">Belongs to the RimP family.</text>
</comment>
<dbReference type="SUPFAM" id="SSF74942">
    <property type="entry name" value="YhbC-like, C-terminal domain"/>
    <property type="match status" value="1"/>
</dbReference>
<evidence type="ECO:0000313" key="6">
    <source>
        <dbReference type="Proteomes" id="UP000030598"/>
    </source>
</evidence>
<comment type="caution">
    <text evidence="5">The sequence shown here is derived from an EMBL/GenBank/DDBJ whole genome shotgun (WGS) entry which is preliminary data.</text>
</comment>
<dbReference type="STRING" id="59925.EU91_1658"/>
<dbReference type="GO" id="GO:0006412">
    <property type="term" value="P:translation"/>
    <property type="evidence" value="ECO:0007669"/>
    <property type="project" value="TreeGrafter"/>
</dbReference>
<accession>A0A0A1ZAM0</accession>
<evidence type="ECO:0000313" key="5">
    <source>
        <dbReference type="EMBL" id="KGF85556.1"/>
    </source>
</evidence>
<keyword evidence="1 3" id="KW-0963">Cytoplasm</keyword>
<dbReference type="Proteomes" id="UP000030598">
    <property type="component" value="Unassembled WGS sequence"/>
</dbReference>
<dbReference type="EMBL" id="JNAH01000008">
    <property type="protein sequence ID" value="KGF85556.1"/>
    <property type="molecule type" value="Genomic_DNA"/>
</dbReference>
<dbReference type="eggNOG" id="COG0779">
    <property type="taxonomic scope" value="Bacteria"/>
</dbReference>
<evidence type="ECO:0000256" key="2">
    <source>
        <dbReference type="ARBA" id="ARBA00022517"/>
    </source>
</evidence>
<evidence type="ECO:0000259" key="4">
    <source>
        <dbReference type="Pfam" id="PF02576"/>
    </source>
</evidence>
<dbReference type="Gene3D" id="3.30.300.70">
    <property type="entry name" value="RimP-like superfamily, N-terminal"/>
    <property type="match status" value="1"/>
</dbReference>
<dbReference type="InterPro" id="IPR003728">
    <property type="entry name" value="Ribosome_maturation_RimP"/>
</dbReference>
<dbReference type="SUPFAM" id="SSF75420">
    <property type="entry name" value="YhbC-like, N-terminal domain"/>
    <property type="match status" value="1"/>
</dbReference>
<gene>
    <name evidence="3" type="primary">rimP</name>
    <name evidence="5" type="ORF">EU91_1658</name>
</gene>
<dbReference type="AlphaFoldDB" id="A0A0A1ZAM0"/>
<reference evidence="6" key="1">
    <citation type="journal article" date="2014" name="Sci. Data">
        <title>Genomes of diverse isolates of the marine cyanobacterium Prochlorococcus.</title>
        <authorList>
            <person name="Biller S."/>
            <person name="Berube P."/>
            <person name="Thompson J."/>
            <person name="Kelly L."/>
            <person name="Roggensack S."/>
            <person name="Awad L."/>
            <person name="Roache-Johnson K."/>
            <person name="Ding H."/>
            <person name="Giovannoni S.J."/>
            <person name="Moore L.R."/>
            <person name="Chisholm S.W."/>
        </authorList>
    </citation>
    <scope>NUCLEOTIDE SEQUENCE [LARGE SCALE GENOMIC DNA]</scope>
    <source>
        <strain evidence="6">GP2</strain>
    </source>
</reference>
<feature type="domain" description="Ribosome maturation factor RimP N-terminal" evidence="4">
    <location>
        <begin position="14"/>
        <end position="87"/>
    </location>
</feature>
<dbReference type="Pfam" id="PF02576">
    <property type="entry name" value="RimP_N"/>
    <property type="match status" value="1"/>
</dbReference>